<proteinExistence type="predicted"/>
<reference evidence="1 2" key="1">
    <citation type="journal article" date="2015" name="Genome Announc.">
        <title>Genomes of Geoalkalibacter ferrihydriticus Z-0531T and Geoalkalibacter subterraneus Red1T, Two Haloalkaliphilic Metal-Reducing Deltaproteobacteria.</title>
        <authorList>
            <person name="Badalamenti J.P."/>
            <person name="Krajmalnik-Brown R."/>
            <person name="Torres C.I."/>
            <person name="Bond D.R."/>
        </authorList>
    </citation>
    <scope>NUCLEOTIDE SEQUENCE [LARGE SCALE GENOMIC DNA]</scope>
    <source>
        <strain evidence="1 2">Red1</strain>
    </source>
</reference>
<dbReference type="EMBL" id="CP010311">
    <property type="protein sequence ID" value="AJF06164.1"/>
    <property type="molecule type" value="Genomic_DNA"/>
</dbReference>
<dbReference type="OrthoDB" id="5406020at2"/>
<dbReference type="AlphaFoldDB" id="A0A0B5FNG1"/>
<evidence type="ECO:0000313" key="1">
    <source>
        <dbReference type="EMBL" id="AJF06164.1"/>
    </source>
</evidence>
<accession>A0A0B5FNG1</accession>
<name>A0A0B5FNG1_9BACT</name>
<sequence length="72" mass="8132">MKNRNELICPNCFGSEHREVLATATSRNVVRDGAATDPDRHIRPARSDREGTLHKMFCSRCGHEIKRGGNRV</sequence>
<dbReference type="KEGG" id="gsb:GSUB_05740"/>
<evidence type="ECO:0000313" key="2">
    <source>
        <dbReference type="Proteomes" id="UP000035036"/>
    </source>
</evidence>
<dbReference type="RefSeq" id="WP_040199691.1">
    <property type="nucleotide sequence ID" value="NZ_CP010311.1"/>
</dbReference>
<dbReference type="HOGENOM" id="CLU_2716706_0_0_7"/>
<organism evidence="1 2">
    <name type="scientific">Geoalkalibacter subterraneus</name>
    <dbReference type="NCBI Taxonomy" id="483547"/>
    <lineage>
        <taxon>Bacteria</taxon>
        <taxon>Pseudomonadati</taxon>
        <taxon>Thermodesulfobacteriota</taxon>
        <taxon>Desulfuromonadia</taxon>
        <taxon>Desulfuromonadales</taxon>
        <taxon>Geoalkalibacteraceae</taxon>
        <taxon>Geoalkalibacter</taxon>
    </lineage>
</organism>
<protein>
    <submittedName>
        <fullName evidence="1">Uncharacterized protein</fullName>
    </submittedName>
</protein>
<gene>
    <name evidence="1" type="ORF">GSUB_05740</name>
</gene>
<keyword evidence="2" id="KW-1185">Reference proteome</keyword>
<dbReference type="Proteomes" id="UP000035036">
    <property type="component" value="Chromosome"/>
</dbReference>